<evidence type="ECO:0000313" key="2">
    <source>
        <dbReference type="Proteomes" id="UP001500618"/>
    </source>
</evidence>
<name>A0ABN2JCI5_9ACTN</name>
<gene>
    <name evidence="1" type="ORF">GCM10009765_83040</name>
</gene>
<dbReference type="EMBL" id="BAAANY010000055">
    <property type="protein sequence ID" value="GAA1722502.1"/>
    <property type="molecule type" value="Genomic_DNA"/>
</dbReference>
<organism evidence="1 2">
    <name type="scientific">Fodinicola feengrottensis</name>
    <dbReference type="NCBI Taxonomy" id="435914"/>
    <lineage>
        <taxon>Bacteria</taxon>
        <taxon>Bacillati</taxon>
        <taxon>Actinomycetota</taxon>
        <taxon>Actinomycetes</taxon>
        <taxon>Mycobacteriales</taxon>
        <taxon>Fodinicola</taxon>
    </lineage>
</organism>
<proteinExistence type="predicted"/>
<comment type="caution">
    <text evidence="1">The sequence shown here is derived from an EMBL/GenBank/DDBJ whole genome shotgun (WGS) entry which is preliminary data.</text>
</comment>
<keyword evidence="2" id="KW-1185">Reference proteome</keyword>
<dbReference type="Proteomes" id="UP001500618">
    <property type="component" value="Unassembled WGS sequence"/>
</dbReference>
<accession>A0ABN2JCI5</accession>
<evidence type="ECO:0000313" key="1">
    <source>
        <dbReference type="EMBL" id="GAA1722502.1"/>
    </source>
</evidence>
<reference evidence="1 2" key="1">
    <citation type="journal article" date="2019" name="Int. J. Syst. Evol. Microbiol.">
        <title>The Global Catalogue of Microorganisms (GCM) 10K type strain sequencing project: providing services to taxonomists for standard genome sequencing and annotation.</title>
        <authorList>
            <consortium name="The Broad Institute Genomics Platform"/>
            <consortium name="The Broad Institute Genome Sequencing Center for Infectious Disease"/>
            <person name="Wu L."/>
            <person name="Ma J."/>
        </authorList>
    </citation>
    <scope>NUCLEOTIDE SEQUENCE [LARGE SCALE GENOMIC DNA]</scope>
    <source>
        <strain evidence="1 2">JCM 14718</strain>
    </source>
</reference>
<protein>
    <submittedName>
        <fullName evidence="1">Uncharacterized protein</fullName>
    </submittedName>
</protein>
<sequence length="71" mass="7537">MAVTGRVADGWTPGHVADWLSERFAQSRLIIDRAAEAIGRDPADIATIDNMRAPITATPLATEIAPAVRPA</sequence>